<organism evidence="8 9">
    <name type="scientific">Ohtaekwangia koreensis</name>
    <dbReference type="NCBI Taxonomy" id="688867"/>
    <lineage>
        <taxon>Bacteria</taxon>
        <taxon>Pseudomonadati</taxon>
        <taxon>Bacteroidota</taxon>
        <taxon>Cytophagia</taxon>
        <taxon>Cytophagales</taxon>
        <taxon>Fulvivirgaceae</taxon>
        <taxon>Ohtaekwangia</taxon>
    </lineage>
</organism>
<dbReference type="PROSITE" id="PS51257">
    <property type="entry name" value="PROKAR_LIPOPROTEIN"/>
    <property type="match status" value="1"/>
</dbReference>
<dbReference type="SMART" id="SM00758">
    <property type="entry name" value="PA14"/>
    <property type="match status" value="1"/>
</dbReference>
<dbReference type="RefSeq" id="WP_079686619.1">
    <property type="nucleotide sequence ID" value="NZ_FUZU01000001.1"/>
</dbReference>
<dbReference type="CDD" id="cd06563">
    <property type="entry name" value="GH20_chitobiase-like"/>
    <property type="match status" value="1"/>
</dbReference>
<evidence type="ECO:0000256" key="2">
    <source>
        <dbReference type="ARBA" id="ARBA00006285"/>
    </source>
</evidence>
<dbReference type="EMBL" id="FUZU01000001">
    <property type="protein sequence ID" value="SKC62533.1"/>
    <property type="molecule type" value="Genomic_DNA"/>
</dbReference>
<dbReference type="InterPro" id="IPR015883">
    <property type="entry name" value="Glyco_hydro_20_cat"/>
</dbReference>
<keyword evidence="9" id="KW-1185">Reference proteome</keyword>
<dbReference type="STRING" id="688867.SAMN05660236_2136"/>
<dbReference type="PANTHER" id="PTHR22600:SF57">
    <property type="entry name" value="BETA-N-ACETYLHEXOSAMINIDASE"/>
    <property type="match status" value="1"/>
</dbReference>
<proteinExistence type="inferred from homology"/>
<dbReference type="Gene3D" id="3.90.182.10">
    <property type="entry name" value="Toxin - Anthrax Protective Antigen,domain 1"/>
    <property type="match status" value="1"/>
</dbReference>
<evidence type="ECO:0000256" key="1">
    <source>
        <dbReference type="ARBA" id="ARBA00001231"/>
    </source>
</evidence>
<feature type="domain" description="PA14" evidence="7">
    <location>
        <begin position="630"/>
        <end position="765"/>
    </location>
</feature>
<evidence type="ECO:0000256" key="3">
    <source>
        <dbReference type="ARBA" id="ARBA00012663"/>
    </source>
</evidence>
<dbReference type="InterPro" id="IPR059177">
    <property type="entry name" value="GH29D-like_dom"/>
</dbReference>
<dbReference type="Gene3D" id="3.30.379.10">
    <property type="entry name" value="Chitobiase/beta-hexosaminidase domain 2-like"/>
    <property type="match status" value="1"/>
</dbReference>
<dbReference type="PRINTS" id="PR00738">
    <property type="entry name" value="GLHYDRLASE20"/>
</dbReference>
<accession>A0A1T5KFP8</accession>
<dbReference type="InterPro" id="IPR029018">
    <property type="entry name" value="Hex-like_dom2"/>
</dbReference>
<name>A0A1T5KFP8_9BACT</name>
<evidence type="ECO:0000256" key="6">
    <source>
        <dbReference type="PIRSR" id="PIRSR625705-1"/>
    </source>
</evidence>
<evidence type="ECO:0000256" key="4">
    <source>
        <dbReference type="ARBA" id="ARBA00022801"/>
    </source>
</evidence>
<dbReference type="SUPFAM" id="SSF56988">
    <property type="entry name" value="Anthrax protective antigen"/>
    <property type="match status" value="1"/>
</dbReference>
<dbReference type="SUPFAM" id="SSF55545">
    <property type="entry name" value="beta-N-acetylhexosaminidase-like domain"/>
    <property type="match status" value="1"/>
</dbReference>
<comment type="similarity">
    <text evidence="2">Belongs to the glycosyl hydrolase 20 family.</text>
</comment>
<dbReference type="InterPro" id="IPR015882">
    <property type="entry name" value="HEX_bac_N"/>
</dbReference>
<dbReference type="GO" id="GO:0016020">
    <property type="term" value="C:membrane"/>
    <property type="evidence" value="ECO:0007669"/>
    <property type="project" value="TreeGrafter"/>
</dbReference>
<dbReference type="SUPFAM" id="SSF51445">
    <property type="entry name" value="(Trans)glycosidases"/>
    <property type="match status" value="1"/>
</dbReference>
<gene>
    <name evidence="8" type="ORF">SAMN05660236_2136</name>
</gene>
<evidence type="ECO:0000259" key="7">
    <source>
        <dbReference type="PROSITE" id="PS51820"/>
    </source>
</evidence>
<dbReference type="Pfam" id="PF02838">
    <property type="entry name" value="Glyco_hydro_20b"/>
    <property type="match status" value="1"/>
</dbReference>
<keyword evidence="4" id="KW-0378">Hydrolase</keyword>
<feature type="active site" description="Proton donor" evidence="6">
    <location>
        <position position="354"/>
    </location>
</feature>
<dbReference type="GO" id="GO:0005975">
    <property type="term" value="P:carbohydrate metabolic process"/>
    <property type="evidence" value="ECO:0007669"/>
    <property type="project" value="InterPro"/>
</dbReference>
<reference evidence="8 9" key="1">
    <citation type="submission" date="2017-02" db="EMBL/GenBank/DDBJ databases">
        <authorList>
            <person name="Peterson S.W."/>
        </authorList>
    </citation>
    <scope>NUCLEOTIDE SEQUENCE [LARGE SCALE GENOMIC DNA]</scope>
    <source>
        <strain evidence="8 9">DSM 25262</strain>
    </source>
</reference>
<evidence type="ECO:0000313" key="8">
    <source>
        <dbReference type="EMBL" id="SKC62533.1"/>
    </source>
</evidence>
<dbReference type="EC" id="3.2.1.52" evidence="3"/>
<dbReference type="GO" id="GO:0004563">
    <property type="term" value="F:beta-N-acetylhexosaminidase activity"/>
    <property type="evidence" value="ECO:0007669"/>
    <property type="project" value="UniProtKB-EC"/>
</dbReference>
<keyword evidence="5" id="KW-0326">Glycosidase</keyword>
<dbReference type="Pfam" id="PF13290">
    <property type="entry name" value="CHB_HEX_C_1"/>
    <property type="match status" value="1"/>
</dbReference>
<dbReference type="PROSITE" id="PS51820">
    <property type="entry name" value="PA14"/>
    <property type="match status" value="1"/>
</dbReference>
<dbReference type="OrthoDB" id="9763537at2"/>
<protein>
    <recommendedName>
        <fullName evidence="3">beta-N-acetylhexosaminidase</fullName>
        <ecNumber evidence="3">3.2.1.52</ecNumber>
    </recommendedName>
</protein>
<dbReference type="Pfam" id="PF00728">
    <property type="entry name" value="Glyco_hydro_20"/>
    <property type="match status" value="1"/>
</dbReference>
<dbReference type="Gene3D" id="3.20.20.80">
    <property type="entry name" value="Glycosidases"/>
    <property type="match status" value="1"/>
</dbReference>
<dbReference type="PANTHER" id="PTHR22600">
    <property type="entry name" value="BETA-HEXOSAMINIDASE"/>
    <property type="match status" value="1"/>
</dbReference>
<dbReference type="GO" id="GO:0030203">
    <property type="term" value="P:glycosaminoglycan metabolic process"/>
    <property type="evidence" value="ECO:0007669"/>
    <property type="project" value="TreeGrafter"/>
</dbReference>
<dbReference type="InterPro" id="IPR011658">
    <property type="entry name" value="PA14_dom"/>
</dbReference>
<sequence length="770" mass="86746">MKHSIAYAIALCTLLVSCQHEKTEDHDVTKRYALIPAPQTLEARPGAFNVTEKTRITIQGTPDAFAPEAELLQALLQQATGYTIAIAESAGDHTITFVQDTTLTHTEAYTLDVTEKTVTIKAKSGAGIFRAIETIRQLLPAEIEHSEQKSSAIKIPAVSIVDYPKYDWRGMHLDVSRHFFSIDYLKKFIDLLALYKFNKLHLHLTDDQGWRIEIKKYPKLTENGAWREFNNQDSVCMNRAKDNPDFIIDPKHIVQRNGKTVYGGFYTQDEMRDIIAFAAARHIDIIPEIDMPGHMMAAIREYPYLACDGNAAWGKLFSTPVCPCNEETFQFAEDVFKEIFELFPSTYIHLGADEVEKTSWGKSDACKVLMKKNNIKDLNELQSYFVHRMEKFFNANGKKLIGWDEILEGGVTPSAIVMYWRAWVPEAPVNAARNGNKVIMTPGNPLYFDSQPDEHSIYNVYHFNPIPKGLDSLAAANIMGAQANTWTEYIPTETRADYMIMPRMTALSEVLWTNRNDYEGYLARLVHHYDRLDRLNISYRLPELEGFTQKNAFVDNVVLDVKPPVKGLSLHYTTDGSLPDLQSPTLDKPLTIDNKVTIKLAAFNSGGRRGDVYAIEYDKQSYSPAQPAEGVYNGLTLSYYRGFFKGTQKIKADADTTLTVEDIVVPESLGKGSFGLKYRGYIEVPEQGIYNFYFTCDDGGVLRIDDRLVVDNDGLHAPLQKSGGVALEKGLHRFELDFVEGGGGYTLDLKYSTQGGKPSAIPASWWKTKK</sequence>
<dbReference type="InterPro" id="IPR017853">
    <property type="entry name" value="GH"/>
</dbReference>
<dbReference type="Proteomes" id="UP000190961">
    <property type="component" value="Unassembled WGS sequence"/>
</dbReference>
<evidence type="ECO:0000256" key="5">
    <source>
        <dbReference type="ARBA" id="ARBA00023295"/>
    </source>
</evidence>
<dbReference type="AlphaFoldDB" id="A0A1T5KFP8"/>
<evidence type="ECO:0000313" key="9">
    <source>
        <dbReference type="Proteomes" id="UP000190961"/>
    </source>
</evidence>
<comment type="catalytic activity">
    <reaction evidence="1">
        <text>Hydrolysis of terminal non-reducing N-acetyl-D-hexosamine residues in N-acetyl-beta-D-hexosaminides.</text>
        <dbReference type="EC" id="3.2.1.52"/>
    </reaction>
</comment>
<dbReference type="InterPro" id="IPR037524">
    <property type="entry name" value="PA14/GLEYA"/>
</dbReference>
<dbReference type="InterPro" id="IPR025705">
    <property type="entry name" value="Beta_hexosaminidase_sua/sub"/>
</dbReference>
<dbReference type="Pfam" id="PF07691">
    <property type="entry name" value="PA14"/>
    <property type="match status" value="1"/>
</dbReference>